<keyword evidence="1" id="KW-0732">Signal</keyword>
<accession>A0A934S6A9</accession>
<dbReference type="AlphaFoldDB" id="A0A934S6A9"/>
<sequence>MSRSILSLILSCLLVGACAPTHRWLSRTPASAANDQMMLVRNDPNSFGYQRLMLKTQEFPDLKIFVEDTGLPDYFAETSSGDRQYLIFYYLKQRQAFACRAKSPHSNAVEFSGPYSITDREYRLLSQAKSDAAAKRQADAA</sequence>
<evidence type="ECO:0000256" key="1">
    <source>
        <dbReference type="SAM" id="SignalP"/>
    </source>
</evidence>
<name>A0A934S6A9_9BACT</name>
<comment type="caution">
    <text evidence="2">The sequence shown here is derived from an EMBL/GenBank/DDBJ whole genome shotgun (WGS) entry which is preliminary data.</text>
</comment>
<feature type="signal peptide" evidence="1">
    <location>
        <begin position="1"/>
        <end position="19"/>
    </location>
</feature>
<evidence type="ECO:0000313" key="2">
    <source>
        <dbReference type="EMBL" id="MBK1883022.1"/>
    </source>
</evidence>
<dbReference type="EMBL" id="JAENIJ010000016">
    <property type="protein sequence ID" value="MBK1883022.1"/>
    <property type="molecule type" value="Genomic_DNA"/>
</dbReference>
<organism evidence="2 3">
    <name type="scientific">Luteolibacter pohnpeiensis</name>
    <dbReference type="NCBI Taxonomy" id="454153"/>
    <lineage>
        <taxon>Bacteria</taxon>
        <taxon>Pseudomonadati</taxon>
        <taxon>Verrucomicrobiota</taxon>
        <taxon>Verrucomicrobiia</taxon>
        <taxon>Verrucomicrobiales</taxon>
        <taxon>Verrucomicrobiaceae</taxon>
        <taxon>Luteolibacter</taxon>
    </lineage>
</organism>
<protein>
    <recommendedName>
        <fullName evidence="4">Lipoprotein</fullName>
    </recommendedName>
</protein>
<evidence type="ECO:0008006" key="4">
    <source>
        <dbReference type="Google" id="ProtNLM"/>
    </source>
</evidence>
<reference evidence="2" key="1">
    <citation type="submission" date="2021-01" db="EMBL/GenBank/DDBJ databases">
        <title>Modified the classification status of verrucomicrobia.</title>
        <authorList>
            <person name="Feng X."/>
        </authorList>
    </citation>
    <scope>NUCLEOTIDE SEQUENCE</scope>
    <source>
        <strain evidence="2">KCTC 22041</strain>
    </source>
</reference>
<proteinExistence type="predicted"/>
<gene>
    <name evidence="2" type="ORF">JIN85_11390</name>
</gene>
<keyword evidence="3" id="KW-1185">Reference proteome</keyword>
<dbReference type="Proteomes" id="UP000603141">
    <property type="component" value="Unassembled WGS sequence"/>
</dbReference>
<feature type="chain" id="PRO_5037964140" description="Lipoprotein" evidence="1">
    <location>
        <begin position="20"/>
        <end position="141"/>
    </location>
</feature>
<dbReference type="PROSITE" id="PS51257">
    <property type="entry name" value="PROKAR_LIPOPROTEIN"/>
    <property type="match status" value="1"/>
</dbReference>
<evidence type="ECO:0000313" key="3">
    <source>
        <dbReference type="Proteomes" id="UP000603141"/>
    </source>
</evidence>